<dbReference type="EnsemblMetazoa" id="ISCW014406-RA">
    <property type="protein sequence ID" value="ISCW014406-PA"/>
    <property type="gene ID" value="ISCW014406"/>
</dbReference>
<keyword evidence="3" id="KW-1185">Reference proteome</keyword>
<dbReference type="VEuPathDB" id="VectorBase:ISCW014406"/>
<dbReference type="EMBL" id="ABJB010859323">
    <property type="status" value="NOT_ANNOTATED_CDS"/>
    <property type="molecule type" value="Genomic_DNA"/>
</dbReference>
<reference evidence="2" key="2">
    <citation type="submission" date="2020-05" db="UniProtKB">
        <authorList>
            <consortium name="EnsemblMetazoa"/>
        </authorList>
    </citation>
    <scope>IDENTIFICATION</scope>
    <source>
        <strain evidence="2">wikel</strain>
    </source>
</reference>
<organism>
    <name type="scientific">Ixodes scapularis</name>
    <name type="common">Black-legged tick</name>
    <name type="synonym">Deer tick</name>
    <dbReference type="NCBI Taxonomy" id="6945"/>
    <lineage>
        <taxon>Eukaryota</taxon>
        <taxon>Metazoa</taxon>
        <taxon>Ecdysozoa</taxon>
        <taxon>Arthropoda</taxon>
        <taxon>Chelicerata</taxon>
        <taxon>Arachnida</taxon>
        <taxon>Acari</taxon>
        <taxon>Parasitiformes</taxon>
        <taxon>Ixodida</taxon>
        <taxon>Ixodoidea</taxon>
        <taxon>Ixodidae</taxon>
        <taxon>Ixodinae</taxon>
        <taxon>Ixodes</taxon>
    </lineage>
</organism>
<dbReference type="InParanoid" id="B7QMK4"/>
<evidence type="ECO:0000313" key="3">
    <source>
        <dbReference type="Proteomes" id="UP000001555"/>
    </source>
</evidence>
<dbReference type="AlphaFoldDB" id="B7QMK4"/>
<reference evidence="1 3" key="1">
    <citation type="submission" date="2008-03" db="EMBL/GenBank/DDBJ databases">
        <title>Annotation of Ixodes scapularis.</title>
        <authorList>
            <consortium name="Ixodes scapularis Genome Project Consortium"/>
            <person name="Caler E."/>
            <person name="Hannick L.I."/>
            <person name="Bidwell S."/>
            <person name="Joardar V."/>
            <person name="Thiagarajan M."/>
            <person name="Amedeo P."/>
            <person name="Galinsky K.J."/>
            <person name="Schobel S."/>
            <person name="Inman J."/>
            <person name="Hostetler J."/>
            <person name="Miller J."/>
            <person name="Hammond M."/>
            <person name="Megy K."/>
            <person name="Lawson D."/>
            <person name="Kodira C."/>
            <person name="Sutton G."/>
            <person name="Meyer J."/>
            <person name="Hill C.A."/>
            <person name="Birren B."/>
            <person name="Nene V."/>
            <person name="Collins F."/>
            <person name="Alarcon-Chaidez F."/>
            <person name="Wikel S."/>
            <person name="Strausberg R."/>
        </authorList>
    </citation>
    <scope>NUCLEOTIDE SEQUENCE [LARGE SCALE GENOMIC DNA]</scope>
    <source>
        <strain evidence="3">Wikel</strain>
        <strain evidence="1">Wikel colony</strain>
    </source>
</reference>
<protein>
    <submittedName>
        <fullName evidence="1 2">Uncharacterized protein</fullName>
    </submittedName>
</protein>
<evidence type="ECO:0000313" key="2">
    <source>
        <dbReference type="EnsemblMetazoa" id="ISCW014406-PA"/>
    </source>
</evidence>
<accession>B7QMK4</accession>
<proteinExistence type="predicted"/>
<name>B7QMK4_IXOSC</name>
<gene>
    <name evidence="1" type="ORF">IscW_ISCW014406</name>
</gene>
<dbReference type="Proteomes" id="UP000001555">
    <property type="component" value="Unassembled WGS sequence"/>
</dbReference>
<dbReference type="HOGENOM" id="CLU_2099571_0_0_1"/>
<evidence type="ECO:0000313" key="1">
    <source>
        <dbReference type="EMBL" id="EEC20076.1"/>
    </source>
</evidence>
<dbReference type="EMBL" id="DS971821">
    <property type="protein sequence ID" value="EEC20076.1"/>
    <property type="molecule type" value="Genomic_DNA"/>
</dbReference>
<sequence length="116" mass="13068">MIMTPRRRNSASSFQARPISIAKPAAGIELDAREAVPAGLGAPEENPHRHRLHTRQVDDLGDVQFARCTYYREDKTANPELPLWSCMGLEPKRKSEFPTRANRHRGRPIALLSHCA</sequence>
<dbReference type="VEuPathDB" id="VectorBase:ISCI014406"/>
<dbReference type="PaxDb" id="6945-B7QMK4"/>